<dbReference type="InterPro" id="IPR006076">
    <property type="entry name" value="FAD-dep_OxRdtase"/>
</dbReference>
<dbReference type="SUPFAM" id="SSF51905">
    <property type="entry name" value="FAD/NAD(P)-binding domain"/>
    <property type="match status" value="1"/>
</dbReference>
<evidence type="ECO:0000256" key="2">
    <source>
        <dbReference type="ARBA" id="ARBA00010989"/>
    </source>
</evidence>
<comment type="cofactor">
    <cofactor evidence="1">
        <name>FAD</name>
        <dbReference type="ChEBI" id="CHEBI:57692"/>
    </cofactor>
</comment>
<dbReference type="Gene3D" id="3.50.50.60">
    <property type="entry name" value="FAD/NAD(P)-binding domain"/>
    <property type="match status" value="1"/>
</dbReference>
<dbReference type="RefSeq" id="XP_046063815.1">
    <property type="nucleotide sequence ID" value="XM_046209051.1"/>
</dbReference>
<evidence type="ECO:0000313" key="8">
    <source>
        <dbReference type="Proteomes" id="UP000769157"/>
    </source>
</evidence>
<sequence length="430" mass="47633">MSLLVVGSGVFGLSTAIEAARKGYSVVAIDKHSVPSPYSAAYDFNKIIRSEYDSPMYAKMSLDAMDIWTSDPKFSKTYFECGRLSICPTSNAGRRKFDDTSIEVLTQLGKADKIRKYTDGETLKKDLECLKDCEFSENDVYVYNGRAGFAHAANALKAAYEIATDLGVKFVFGEAGEATKIIEEDGKSYVLTKSGAKYTADRILVTCGASTGYVINMGGIQSASGVFVTHVQLTPEEAKKMQDIPIIFDAGLGYFFPPDLEKRLVKICVSGTAAAHTVDNPHAQGKVSLPRYKKDSPTDTIPKHMTLQARKLLGRYFPELAAKPFVDSKTCWLADSSNSDFIIDKVPDYKNVYVASGDSGHGFKFLPNIGQYILKLLDGQLDQEIVQKWKWRPEIEGVEKYEKTNWKLTKELLDFNKIDFVEESTGDSLS</sequence>
<dbReference type="PANTHER" id="PTHR10961:SF26">
    <property type="entry name" value="L-SACCHAROPINE OXIDASE"/>
    <property type="match status" value="1"/>
</dbReference>
<keyword evidence="5" id="KW-0560">Oxidoreductase</keyword>
<evidence type="ECO:0000259" key="6">
    <source>
        <dbReference type="Pfam" id="PF01266"/>
    </source>
</evidence>
<dbReference type="GeneID" id="70232873"/>
<reference evidence="7" key="1">
    <citation type="journal article" date="2021" name="Open Biol.">
        <title>Shared evolutionary footprints suggest mitochondrial oxidative damage underlies multiple complex I losses in fungi.</title>
        <authorList>
            <person name="Schikora-Tamarit M.A."/>
            <person name="Marcet-Houben M."/>
            <person name="Nosek J."/>
            <person name="Gabaldon T."/>
        </authorList>
    </citation>
    <scope>NUCLEOTIDE SEQUENCE</scope>
    <source>
        <strain evidence="7">CBS6075</strain>
    </source>
</reference>
<dbReference type="OrthoDB" id="2219495at2759"/>
<dbReference type="InterPro" id="IPR036188">
    <property type="entry name" value="FAD/NAD-bd_sf"/>
</dbReference>
<evidence type="ECO:0000256" key="5">
    <source>
        <dbReference type="ARBA" id="ARBA00023002"/>
    </source>
</evidence>
<dbReference type="GO" id="GO:0050660">
    <property type="term" value="F:flavin adenine dinucleotide binding"/>
    <property type="evidence" value="ECO:0007669"/>
    <property type="project" value="InterPro"/>
</dbReference>
<dbReference type="GO" id="GO:0008115">
    <property type="term" value="F:sarcosine oxidase activity"/>
    <property type="evidence" value="ECO:0007669"/>
    <property type="project" value="TreeGrafter"/>
</dbReference>
<keyword evidence="4" id="KW-0274">FAD</keyword>
<evidence type="ECO:0000256" key="3">
    <source>
        <dbReference type="ARBA" id="ARBA00022630"/>
    </source>
</evidence>
<comment type="similarity">
    <text evidence="2">Belongs to the MSOX/MTOX family.</text>
</comment>
<evidence type="ECO:0000256" key="1">
    <source>
        <dbReference type="ARBA" id="ARBA00001974"/>
    </source>
</evidence>
<comment type="caution">
    <text evidence="7">The sequence shown here is derived from an EMBL/GenBank/DDBJ whole genome shotgun (WGS) entry which is preliminary data.</text>
</comment>
<dbReference type="Proteomes" id="UP000769157">
    <property type="component" value="Unassembled WGS sequence"/>
</dbReference>
<protein>
    <recommendedName>
        <fullName evidence="6">FAD dependent oxidoreductase domain-containing protein</fullName>
    </recommendedName>
</protein>
<dbReference type="GO" id="GO:0051698">
    <property type="term" value="F:saccharopine oxidase activity"/>
    <property type="evidence" value="ECO:0007669"/>
    <property type="project" value="TreeGrafter"/>
</dbReference>
<evidence type="ECO:0000313" key="7">
    <source>
        <dbReference type="EMBL" id="KAH3670390.1"/>
    </source>
</evidence>
<keyword evidence="8" id="KW-1185">Reference proteome</keyword>
<evidence type="ECO:0000256" key="4">
    <source>
        <dbReference type="ARBA" id="ARBA00022827"/>
    </source>
</evidence>
<organism evidence="7 8">
    <name type="scientific">Ogataea philodendri</name>
    <dbReference type="NCBI Taxonomy" id="1378263"/>
    <lineage>
        <taxon>Eukaryota</taxon>
        <taxon>Fungi</taxon>
        <taxon>Dikarya</taxon>
        <taxon>Ascomycota</taxon>
        <taxon>Saccharomycotina</taxon>
        <taxon>Pichiomycetes</taxon>
        <taxon>Pichiales</taxon>
        <taxon>Pichiaceae</taxon>
        <taxon>Ogataea</taxon>
    </lineage>
</organism>
<gene>
    <name evidence="7" type="ORF">OGAPHI_000905</name>
</gene>
<dbReference type="EMBL" id="JAEUBE010000087">
    <property type="protein sequence ID" value="KAH3670390.1"/>
    <property type="molecule type" value="Genomic_DNA"/>
</dbReference>
<dbReference type="InterPro" id="IPR045170">
    <property type="entry name" value="MTOX"/>
</dbReference>
<keyword evidence="3" id="KW-0285">Flavoprotein</keyword>
<feature type="domain" description="FAD dependent oxidoreductase" evidence="6">
    <location>
        <begin position="3"/>
        <end position="373"/>
    </location>
</feature>
<dbReference type="PANTHER" id="PTHR10961">
    <property type="entry name" value="PEROXISOMAL SARCOSINE OXIDASE"/>
    <property type="match status" value="1"/>
</dbReference>
<reference evidence="7" key="2">
    <citation type="submission" date="2021-01" db="EMBL/GenBank/DDBJ databases">
        <authorList>
            <person name="Schikora-Tamarit M.A."/>
        </authorList>
    </citation>
    <scope>NUCLEOTIDE SEQUENCE</scope>
    <source>
        <strain evidence="7">CBS6075</strain>
    </source>
</reference>
<dbReference type="Pfam" id="PF01266">
    <property type="entry name" value="DAO"/>
    <property type="match status" value="1"/>
</dbReference>
<dbReference type="Gene3D" id="3.30.9.10">
    <property type="entry name" value="D-Amino Acid Oxidase, subunit A, domain 2"/>
    <property type="match status" value="1"/>
</dbReference>
<name>A0A9P8PF35_9ASCO</name>
<proteinExistence type="inferred from homology"/>
<accession>A0A9P8PF35</accession>
<dbReference type="AlphaFoldDB" id="A0A9P8PF35"/>